<dbReference type="EMBL" id="JBHTMA010000002">
    <property type="protein sequence ID" value="MFD1225786.1"/>
    <property type="molecule type" value="Genomic_DNA"/>
</dbReference>
<evidence type="ECO:0000313" key="3">
    <source>
        <dbReference type="EMBL" id="MFD1225786.1"/>
    </source>
</evidence>
<reference evidence="4" key="1">
    <citation type="journal article" date="2019" name="Int. J. Syst. Evol. Microbiol.">
        <title>The Global Catalogue of Microorganisms (GCM) 10K type strain sequencing project: providing services to taxonomists for standard genome sequencing and annotation.</title>
        <authorList>
            <consortium name="The Broad Institute Genomics Platform"/>
            <consortium name="The Broad Institute Genome Sequencing Center for Infectious Disease"/>
            <person name="Wu L."/>
            <person name="Ma J."/>
        </authorList>
    </citation>
    <scope>NUCLEOTIDE SEQUENCE [LARGE SCALE GENOMIC DNA]</scope>
    <source>
        <strain evidence="4">CCUG 49584</strain>
    </source>
</reference>
<dbReference type="RefSeq" id="WP_289387771.1">
    <property type="nucleotide sequence ID" value="NZ_JAUCBM010000006.1"/>
</dbReference>
<feature type="region of interest" description="Disordered" evidence="2">
    <location>
        <begin position="48"/>
        <end position="72"/>
    </location>
</feature>
<feature type="compositionally biased region" description="Polar residues" evidence="2">
    <location>
        <begin position="1"/>
        <end position="13"/>
    </location>
</feature>
<accession>A0ABW3UZN6</accession>
<dbReference type="PANTHER" id="PTHR28524">
    <property type="entry name" value="SUCCINATE DEHYDROGENASE ASSEMBLY FACTOR 4, MITOCHONDRIAL"/>
    <property type="match status" value="1"/>
</dbReference>
<dbReference type="Pfam" id="PF07896">
    <property type="entry name" value="DUF1674"/>
    <property type="match status" value="1"/>
</dbReference>
<dbReference type="Proteomes" id="UP001597263">
    <property type="component" value="Unassembled WGS sequence"/>
</dbReference>
<evidence type="ECO:0000256" key="2">
    <source>
        <dbReference type="SAM" id="MobiDB-lite"/>
    </source>
</evidence>
<sequence length="83" mass="9212">MSHETPSVNNNVVSLADYQKSDAPAPRKKFEDLPPAAQRALLEAEARREAEQKTEATKEIGGRGGKDPARYGDWEIKGRTIDF</sequence>
<protein>
    <submittedName>
        <fullName evidence="3">DUF1674 domain-containing protein</fullName>
    </submittedName>
</protein>
<dbReference type="PANTHER" id="PTHR28524:SF3">
    <property type="entry name" value="SUCCINATE DEHYDROGENASE ASSEMBLY FACTOR 4, MITOCHONDRIAL"/>
    <property type="match status" value="1"/>
</dbReference>
<comment type="caution">
    <text evidence="3">The sequence shown here is derived from an EMBL/GenBank/DDBJ whole genome shotgun (WGS) entry which is preliminary data.</text>
</comment>
<evidence type="ECO:0000313" key="4">
    <source>
        <dbReference type="Proteomes" id="UP001597263"/>
    </source>
</evidence>
<comment type="similarity">
    <text evidence="1">Belongs to the SDHAF4 family.</text>
</comment>
<evidence type="ECO:0000256" key="1">
    <source>
        <dbReference type="ARBA" id="ARBA00005701"/>
    </source>
</evidence>
<gene>
    <name evidence="3" type="ORF">ACFQ35_01085</name>
</gene>
<keyword evidence="4" id="KW-1185">Reference proteome</keyword>
<organism evidence="3 4">
    <name type="scientific">Pseudochrobactrum kiredjianiae</name>
    <dbReference type="NCBI Taxonomy" id="386305"/>
    <lineage>
        <taxon>Bacteria</taxon>
        <taxon>Pseudomonadati</taxon>
        <taxon>Pseudomonadota</taxon>
        <taxon>Alphaproteobacteria</taxon>
        <taxon>Hyphomicrobiales</taxon>
        <taxon>Brucellaceae</taxon>
        <taxon>Pseudochrobactrum</taxon>
    </lineage>
</organism>
<proteinExistence type="inferred from homology"/>
<name>A0ABW3UZN6_9HYPH</name>
<dbReference type="InterPro" id="IPR012875">
    <property type="entry name" value="SDHF4"/>
</dbReference>
<feature type="region of interest" description="Disordered" evidence="2">
    <location>
        <begin position="1"/>
        <end position="33"/>
    </location>
</feature>